<feature type="region of interest" description="Disordered" evidence="1">
    <location>
        <begin position="1"/>
        <end position="23"/>
    </location>
</feature>
<keyword evidence="3" id="KW-1185">Reference proteome</keyword>
<name>A0ABX0I6N8_9FLAO</name>
<evidence type="ECO:0000313" key="2">
    <source>
        <dbReference type="EMBL" id="NHM01469.1"/>
    </source>
</evidence>
<accession>A0ABX0I6N8</accession>
<dbReference type="EMBL" id="JAAJBT010000002">
    <property type="protein sequence ID" value="NHM01469.1"/>
    <property type="molecule type" value="Genomic_DNA"/>
</dbReference>
<reference evidence="2 3" key="1">
    <citation type="submission" date="2020-02" db="EMBL/GenBank/DDBJ databases">
        <authorList>
            <person name="Chen W.-M."/>
        </authorList>
    </citation>
    <scope>NUCLEOTIDE SEQUENCE [LARGE SCALE GENOMIC DNA]</scope>
    <source>
        <strain evidence="2 3">KDG-16</strain>
    </source>
</reference>
<proteinExistence type="predicted"/>
<evidence type="ECO:0000313" key="3">
    <source>
        <dbReference type="Proteomes" id="UP000800984"/>
    </source>
</evidence>
<dbReference type="RefSeq" id="WP_166076524.1">
    <property type="nucleotide sequence ID" value="NZ_JAAJBT010000002.1"/>
</dbReference>
<protein>
    <submittedName>
        <fullName evidence="2">Uncharacterized protein</fullName>
    </submittedName>
</protein>
<evidence type="ECO:0000256" key="1">
    <source>
        <dbReference type="SAM" id="MobiDB-lite"/>
    </source>
</evidence>
<organism evidence="2 3">
    <name type="scientific">Flavobacterium difficile</name>
    <dbReference type="NCBI Taxonomy" id="2709659"/>
    <lineage>
        <taxon>Bacteria</taxon>
        <taxon>Pseudomonadati</taxon>
        <taxon>Bacteroidota</taxon>
        <taxon>Flavobacteriia</taxon>
        <taxon>Flavobacteriales</taxon>
        <taxon>Flavobacteriaceae</taxon>
        <taxon>Flavobacterium</taxon>
    </lineage>
</organism>
<comment type="caution">
    <text evidence="2">The sequence shown here is derived from an EMBL/GenBank/DDBJ whole genome shotgun (WGS) entry which is preliminary data.</text>
</comment>
<dbReference type="Proteomes" id="UP000800984">
    <property type="component" value="Unassembled WGS sequence"/>
</dbReference>
<sequence length="49" mass="5993">MSDEERIKKEQEERIRREQEKRRLDEERKRIALTEEVKKGIGSGLRPKK</sequence>
<gene>
    <name evidence="2" type="ORF">G4D72_05005</name>
</gene>